<gene>
    <name evidence="2" type="ORF">K1720_10040</name>
</gene>
<evidence type="ECO:0000256" key="1">
    <source>
        <dbReference type="SAM" id="Phobius"/>
    </source>
</evidence>
<keyword evidence="1" id="KW-0472">Membrane</keyword>
<proteinExistence type="predicted"/>
<accession>A0A9E7SCU3</accession>
<sequence>MKNRKVWYISFMIMIFFVLLAIYFIKLRSPYGAVIAVTLSMIAMYTGMELAGIEKSIKELRITSATLEAYIFLALLWFAWKAGTLYGTQQFKEFVTTSRNIITLAISIHLGIRVYYWLKGETK</sequence>
<feature type="transmembrane region" description="Helical" evidence="1">
    <location>
        <begin position="100"/>
        <end position="118"/>
    </location>
</feature>
<keyword evidence="1" id="KW-1133">Transmembrane helix</keyword>
<dbReference type="KEGG" id="thei:K1720_10040"/>
<evidence type="ECO:0000313" key="2">
    <source>
        <dbReference type="EMBL" id="USG99816.1"/>
    </source>
</evidence>
<evidence type="ECO:0000313" key="3">
    <source>
        <dbReference type="Proteomes" id="UP001056425"/>
    </source>
</evidence>
<reference evidence="2 3" key="1">
    <citation type="submission" date="2021-08" db="EMBL/GenBank/DDBJ databases">
        <title>Thermococcus onnuriiensis IOH2.</title>
        <authorList>
            <person name="Park Y.-J."/>
        </authorList>
    </citation>
    <scope>NUCLEOTIDE SEQUENCE [LARGE SCALE GENOMIC DNA]</scope>
    <source>
        <strain evidence="2 3">IOH2</strain>
    </source>
</reference>
<dbReference type="AlphaFoldDB" id="A0A9E7SCU3"/>
<protein>
    <submittedName>
        <fullName evidence="2">Uncharacterized protein</fullName>
    </submittedName>
</protein>
<dbReference type="GeneID" id="72778691"/>
<organism evidence="2 3">
    <name type="scientific">Thermococcus argininiproducens</name>
    <dbReference type="NCBI Taxonomy" id="2866384"/>
    <lineage>
        <taxon>Archaea</taxon>
        <taxon>Methanobacteriati</taxon>
        <taxon>Methanobacteriota</taxon>
        <taxon>Thermococci</taxon>
        <taxon>Thermococcales</taxon>
        <taxon>Thermococcaceae</taxon>
        <taxon>Thermococcus</taxon>
    </lineage>
</organism>
<feature type="transmembrane region" description="Helical" evidence="1">
    <location>
        <begin position="31"/>
        <end position="48"/>
    </location>
</feature>
<dbReference type="Proteomes" id="UP001056425">
    <property type="component" value="Chromosome"/>
</dbReference>
<feature type="transmembrane region" description="Helical" evidence="1">
    <location>
        <begin position="60"/>
        <end position="80"/>
    </location>
</feature>
<dbReference type="RefSeq" id="WP_251949088.1">
    <property type="nucleotide sequence ID" value="NZ_CP080572.1"/>
</dbReference>
<keyword evidence="3" id="KW-1185">Reference proteome</keyword>
<name>A0A9E7SCU3_9EURY</name>
<dbReference type="EMBL" id="CP080572">
    <property type="protein sequence ID" value="USG99816.1"/>
    <property type="molecule type" value="Genomic_DNA"/>
</dbReference>
<feature type="transmembrane region" description="Helical" evidence="1">
    <location>
        <begin position="7"/>
        <end position="25"/>
    </location>
</feature>
<keyword evidence="1" id="KW-0812">Transmembrane</keyword>